<dbReference type="AlphaFoldDB" id="A0A1I6FGU7"/>
<dbReference type="EMBL" id="FOYL01000017">
    <property type="protein sequence ID" value="SFR29161.1"/>
    <property type="molecule type" value="Genomic_DNA"/>
</dbReference>
<reference evidence="4" key="1">
    <citation type="submission" date="2016-10" db="EMBL/GenBank/DDBJ databases">
        <authorList>
            <person name="Varghese N."/>
            <person name="Submissions S."/>
        </authorList>
    </citation>
    <scope>NUCLEOTIDE SEQUENCE [LARGE SCALE GENOMIC DNA]</scope>
    <source>
        <strain evidence="4">DSM 44232</strain>
    </source>
</reference>
<name>A0A1I6FGU7_9PSEU</name>
<keyword evidence="4" id="KW-1185">Reference proteome</keyword>
<sequence>MSGGPLSEFQEIAPEHPWGKEPDKGVPARLTLKQRFLRDLMQSAELLGTFLVVQAKRKSPLVRLGVFRTPQLGTANIAQLLLGGAWIPMWFFLNLYLQQVLGLGAFASGSALLPMTTAIMVLRWSWRRGSPRGSASSRWRSPGSSCSPPA</sequence>
<feature type="compositionally biased region" description="Low complexity" evidence="1">
    <location>
        <begin position="131"/>
        <end position="150"/>
    </location>
</feature>
<protein>
    <submittedName>
        <fullName evidence="3">Uncharacterized protein</fullName>
    </submittedName>
</protein>
<organism evidence="3 4">
    <name type="scientific">Lentzea waywayandensis</name>
    <dbReference type="NCBI Taxonomy" id="84724"/>
    <lineage>
        <taxon>Bacteria</taxon>
        <taxon>Bacillati</taxon>
        <taxon>Actinomycetota</taxon>
        <taxon>Actinomycetes</taxon>
        <taxon>Pseudonocardiales</taxon>
        <taxon>Pseudonocardiaceae</taxon>
        <taxon>Lentzea</taxon>
    </lineage>
</organism>
<evidence type="ECO:0000313" key="4">
    <source>
        <dbReference type="Proteomes" id="UP000198583"/>
    </source>
</evidence>
<accession>A0A1I6FGU7</accession>
<feature type="region of interest" description="Disordered" evidence="1">
    <location>
        <begin position="129"/>
        <end position="150"/>
    </location>
</feature>
<keyword evidence="2" id="KW-0812">Transmembrane</keyword>
<keyword evidence="2" id="KW-1133">Transmembrane helix</keyword>
<proteinExistence type="predicted"/>
<dbReference type="STRING" id="84724.SAMN04488564_11785"/>
<dbReference type="Proteomes" id="UP000198583">
    <property type="component" value="Unassembled WGS sequence"/>
</dbReference>
<evidence type="ECO:0000256" key="1">
    <source>
        <dbReference type="SAM" id="MobiDB-lite"/>
    </source>
</evidence>
<keyword evidence="2" id="KW-0472">Membrane</keyword>
<feature type="transmembrane region" description="Helical" evidence="2">
    <location>
        <begin position="77"/>
        <end position="97"/>
    </location>
</feature>
<feature type="transmembrane region" description="Helical" evidence="2">
    <location>
        <begin position="103"/>
        <end position="122"/>
    </location>
</feature>
<gene>
    <name evidence="3" type="ORF">SAMN04488564_11785</name>
</gene>
<evidence type="ECO:0000256" key="2">
    <source>
        <dbReference type="SAM" id="Phobius"/>
    </source>
</evidence>
<dbReference type="SUPFAM" id="SSF103473">
    <property type="entry name" value="MFS general substrate transporter"/>
    <property type="match status" value="1"/>
</dbReference>
<evidence type="ECO:0000313" key="3">
    <source>
        <dbReference type="EMBL" id="SFR29161.1"/>
    </source>
</evidence>
<dbReference type="InterPro" id="IPR036259">
    <property type="entry name" value="MFS_trans_sf"/>
</dbReference>